<gene>
    <name evidence="1" type="ORF">LCGC14_0233610</name>
</gene>
<reference evidence="1" key="1">
    <citation type="journal article" date="2015" name="Nature">
        <title>Complex archaea that bridge the gap between prokaryotes and eukaryotes.</title>
        <authorList>
            <person name="Spang A."/>
            <person name="Saw J.H."/>
            <person name="Jorgensen S.L."/>
            <person name="Zaremba-Niedzwiedzka K."/>
            <person name="Martijn J."/>
            <person name="Lind A.E."/>
            <person name="van Eijk R."/>
            <person name="Schleper C."/>
            <person name="Guy L."/>
            <person name="Ettema T.J."/>
        </authorList>
    </citation>
    <scope>NUCLEOTIDE SEQUENCE</scope>
</reference>
<sequence length="258" mass="29940">MSEAPFIAVNAHDVLSRHGLDSFDRLWSSRFDEHVDQIFRDGGWNTVARLELEDANGEVQTFYLKRQQNQLARSRTHPFGEPTYAREFRAVQRFARLGIPALEAAFFAQRTQQGDRQAILLTRALDVYKPLTFWFEHWQLIGWSGRNDLILAAAALIRALHNAGRMHNSLYPKHIFLKLDGDGAGARLIDLVETRRAWFGERDRVRDLKSLLRRSKAASRSQKLRFFLAYLGRPRLDVEGRRLLMLILKQQSKADHFD</sequence>
<dbReference type="EMBL" id="LAZR01000114">
    <property type="protein sequence ID" value="KKN89983.1"/>
    <property type="molecule type" value="Genomic_DNA"/>
</dbReference>
<dbReference type="AlphaFoldDB" id="A0A0F9XDZ1"/>
<protein>
    <recommendedName>
        <fullName evidence="2">Lipopolysaccharide kinase</fullName>
    </recommendedName>
</protein>
<dbReference type="InterPro" id="IPR027023">
    <property type="entry name" value="Put_LipoPS_kinase_InaA"/>
</dbReference>
<accession>A0A0F9XDZ1</accession>
<dbReference type="InterPro" id="IPR011009">
    <property type="entry name" value="Kinase-like_dom_sf"/>
</dbReference>
<comment type="caution">
    <text evidence="1">The sequence shown here is derived from an EMBL/GenBank/DDBJ whole genome shotgun (WGS) entry which is preliminary data.</text>
</comment>
<evidence type="ECO:0008006" key="2">
    <source>
        <dbReference type="Google" id="ProtNLM"/>
    </source>
</evidence>
<name>A0A0F9XDZ1_9ZZZZ</name>
<evidence type="ECO:0000313" key="1">
    <source>
        <dbReference type="EMBL" id="KKN89983.1"/>
    </source>
</evidence>
<proteinExistence type="predicted"/>
<dbReference type="PIRSF" id="PIRSF026326">
    <property type="entry name" value="InaA"/>
    <property type="match status" value="1"/>
</dbReference>
<dbReference type="Pfam" id="PF06293">
    <property type="entry name" value="Kdo"/>
    <property type="match status" value="1"/>
</dbReference>
<organism evidence="1">
    <name type="scientific">marine sediment metagenome</name>
    <dbReference type="NCBI Taxonomy" id="412755"/>
    <lineage>
        <taxon>unclassified sequences</taxon>
        <taxon>metagenomes</taxon>
        <taxon>ecological metagenomes</taxon>
    </lineage>
</organism>
<dbReference type="SUPFAM" id="SSF56112">
    <property type="entry name" value="Protein kinase-like (PK-like)"/>
    <property type="match status" value="1"/>
</dbReference>